<gene>
    <name evidence="2" type="ORF">CTM72_08075</name>
</gene>
<keyword evidence="1" id="KW-0732">Signal</keyword>
<feature type="signal peptide" evidence="1">
    <location>
        <begin position="1"/>
        <end position="18"/>
    </location>
</feature>
<protein>
    <submittedName>
        <fullName evidence="2">Uncharacterized protein</fullName>
    </submittedName>
</protein>
<evidence type="ECO:0000313" key="2">
    <source>
        <dbReference type="EMBL" id="ATV59667.1"/>
    </source>
</evidence>
<sequence length="156" mass="17899">MKKILLFLFLALGVLSFAAPSYIDLNKIQRDGYQIDVDDVDTLAFSQEESDMNLVVTMYFTNDGNPQTLRIAFKTMFAPAFGLEYTDEIQTNRAYIQKSFGKNRNGIVYGYNIVPKRQKRKGCFLNVFLITEQELPDEVLKDIANTALNEVESYIR</sequence>
<accession>A0A2D3NW96</accession>
<dbReference type="Proteomes" id="UP000230056">
    <property type="component" value="Chromosome"/>
</dbReference>
<dbReference type="AlphaFoldDB" id="A0A2D3NW96"/>
<feature type="chain" id="PRO_5013696149" evidence="1">
    <location>
        <begin position="19"/>
        <end position="156"/>
    </location>
</feature>
<name>A0A2D3NW96_9FUSO</name>
<reference evidence="2 3" key="1">
    <citation type="submission" date="2017-11" db="EMBL/GenBank/DDBJ databases">
        <title>Genome sequencing of Fusobacterium periodonticum KCOM 1261.</title>
        <authorList>
            <person name="Kook J.-K."/>
            <person name="Park S.-N."/>
            <person name="Lim Y.K."/>
        </authorList>
    </citation>
    <scope>NUCLEOTIDE SEQUENCE [LARGE SCALE GENOMIC DNA]</scope>
    <source>
        <strain evidence="2 3">KCOM 1261</strain>
    </source>
</reference>
<evidence type="ECO:0000313" key="3">
    <source>
        <dbReference type="Proteomes" id="UP000230056"/>
    </source>
</evidence>
<dbReference type="RefSeq" id="WP_100025064.1">
    <property type="nucleotide sequence ID" value="NZ_CP024699.1"/>
</dbReference>
<organism evidence="2 3">
    <name type="scientific">Fusobacterium pseudoperiodonticum</name>
    <dbReference type="NCBI Taxonomy" id="2663009"/>
    <lineage>
        <taxon>Bacteria</taxon>
        <taxon>Fusobacteriati</taxon>
        <taxon>Fusobacteriota</taxon>
        <taxon>Fusobacteriia</taxon>
        <taxon>Fusobacteriales</taxon>
        <taxon>Fusobacteriaceae</taxon>
        <taxon>Fusobacterium</taxon>
    </lineage>
</organism>
<evidence type="ECO:0000256" key="1">
    <source>
        <dbReference type="SAM" id="SignalP"/>
    </source>
</evidence>
<dbReference type="EMBL" id="CP024699">
    <property type="protein sequence ID" value="ATV59667.1"/>
    <property type="molecule type" value="Genomic_DNA"/>
</dbReference>
<proteinExistence type="predicted"/>